<evidence type="ECO:0000256" key="3">
    <source>
        <dbReference type="SAM" id="MobiDB-lite"/>
    </source>
</evidence>
<sequence length="673" mass="70681">MPASPIEIPTSDGRKLAGTLYTPSLAPAPFGKPHQLPALILAPTFTATQTMGAQNWAQHFTSHLWLAVVTFDARGFGQSQGEGFVPQEALPAAQIADLQDAITFAAAHELIDPGRIALWGSGLSGGHVLHVAAVDKRVRAVISQAPMVDGWETLARRVRHDVLPDLEARFAADHTARAKGGAASKPGVVPVVCDPSTPEGMATICALPGRDSWAHFGHSKDGWVNEVTLRSLEAIRGYVPATLVARISPAPLLMVVARDDRVCGADLALAAYERALQPKEVRFVDGGHYSVYGGEKFEGNVEGQIVWLKGVFGLALFETGRLGTALLHLLLLLPDLLALAAPSPAPAPAADELLEAKVGVEDVEHQARHGDHDALEPDEQALPAHQGPVPPATQLGDAVHAPPEDARRRQRQRAQEPAEGAAAAQAPHGLGLVERGLAEPAVAAPGAHRKVGRDGDEDEQRQHLEAQARDHDVVARARRGAAVRGDRGDAAARGLQHERDDVAGDEDARVVRGRDARVGGAERAHDAPQAEVDAGGHEGRPDGQADDLHEEPLLLPGVLPAHDAPRVAEDLAERAQDEGRREGVPAAGGGAGEQEEQAGEGEEGEEGGVGGEVEVVQVVAADALAAGRLGQPLAHGRGDGGPGHEAEHVGYGVRHGLGWEEAGSFWLLILLQV</sequence>
<comment type="caution">
    <text evidence="5">The sequence shown here is derived from an EMBL/GenBank/DDBJ whole genome shotgun (WGS) entry which is preliminary data.</text>
</comment>
<dbReference type="InterPro" id="IPR000073">
    <property type="entry name" value="AB_hydrolase_1"/>
</dbReference>
<dbReference type="InParanoid" id="A0A507AZM8"/>
<dbReference type="Pfam" id="PF00561">
    <property type="entry name" value="Abhydrolase_1"/>
    <property type="match status" value="1"/>
</dbReference>
<dbReference type="RefSeq" id="XP_030993977.1">
    <property type="nucleotide sequence ID" value="XM_031141864.1"/>
</dbReference>
<feature type="region of interest" description="Disordered" evidence="3">
    <location>
        <begin position="381"/>
        <end position="427"/>
    </location>
</feature>
<evidence type="ECO:0000256" key="2">
    <source>
        <dbReference type="ARBA" id="ARBA00038115"/>
    </source>
</evidence>
<gene>
    <name evidence="5" type="ORF">E0L32_007152</name>
</gene>
<evidence type="ECO:0000313" key="5">
    <source>
        <dbReference type="EMBL" id="TPX12266.1"/>
    </source>
</evidence>
<proteinExistence type="inferred from homology"/>
<feature type="region of interest" description="Disordered" evidence="3">
    <location>
        <begin position="444"/>
        <end position="548"/>
    </location>
</feature>
<dbReference type="EMBL" id="SKBQ01000042">
    <property type="protein sequence ID" value="TPX12266.1"/>
    <property type="molecule type" value="Genomic_DNA"/>
</dbReference>
<dbReference type="AlphaFoldDB" id="A0A507AZM8"/>
<feature type="compositionally biased region" description="Acidic residues" evidence="3">
    <location>
        <begin position="593"/>
        <end position="606"/>
    </location>
</feature>
<feature type="compositionally biased region" description="Basic and acidic residues" evidence="3">
    <location>
        <begin position="460"/>
        <end position="475"/>
    </location>
</feature>
<protein>
    <recommendedName>
        <fullName evidence="4">AB hydrolase-1 domain-containing protein</fullName>
    </recommendedName>
</protein>
<dbReference type="Gene3D" id="1.10.10.800">
    <property type="match status" value="1"/>
</dbReference>
<evidence type="ECO:0000313" key="6">
    <source>
        <dbReference type="Proteomes" id="UP000319257"/>
    </source>
</evidence>
<dbReference type="InterPro" id="IPR050261">
    <property type="entry name" value="FrsA_esterase"/>
</dbReference>
<dbReference type="InterPro" id="IPR029058">
    <property type="entry name" value="AB_hydrolase_fold"/>
</dbReference>
<keyword evidence="6" id="KW-1185">Reference proteome</keyword>
<dbReference type="STRING" id="1093900.A0A507AZM8"/>
<dbReference type="Gene3D" id="3.40.50.1820">
    <property type="entry name" value="alpha/beta hydrolase"/>
    <property type="match status" value="1"/>
</dbReference>
<organism evidence="5 6">
    <name type="scientific">Thyridium curvatum</name>
    <dbReference type="NCBI Taxonomy" id="1093900"/>
    <lineage>
        <taxon>Eukaryota</taxon>
        <taxon>Fungi</taxon>
        <taxon>Dikarya</taxon>
        <taxon>Ascomycota</taxon>
        <taxon>Pezizomycotina</taxon>
        <taxon>Sordariomycetes</taxon>
        <taxon>Sordariomycetidae</taxon>
        <taxon>Thyridiales</taxon>
        <taxon>Thyridiaceae</taxon>
        <taxon>Thyridium</taxon>
    </lineage>
</organism>
<dbReference type="PANTHER" id="PTHR22946">
    <property type="entry name" value="DIENELACTONE HYDROLASE DOMAIN-CONTAINING PROTEIN-RELATED"/>
    <property type="match status" value="1"/>
</dbReference>
<name>A0A507AZM8_9PEZI</name>
<evidence type="ECO:0000256" key="1">
    <source>
        <dbReference type="ARBA" id="ARBA00022801"/>
    </source>
</evidence>
<accession>A0A507AZM8</accession>
<dbReference type="OrthoDB" id="2498029at2759"/>
<dbReference type="GO" id="GO:0016788">
    <property type="term" value="F:hydrolase activity, acting on ester bonds"/>
    <property type="evidence" value="ECO:0007669"/>
    <property type="project" value="UniProtKB-ARBA"/>
</dbReference>
<reference evidence="5 6" key="1">
    <citation type="submission" date="2019-06" db="EMBL/GenBank/DDBJ databases">
        <title>Draft genome sequence of the filamentous fungus Phialemoniopsis curvata isolated from diesel fuel.</title>
        <authorList>
            <person name="Varaljay V.A."/>
            <person name="Lyon W.J."/>
            <person name="Crouch A.L."/>
            <person name="Drake C.E."/>
            <person name="Hollomon J.M."/>
            <person name="Nadeau L.J."/>
            <person name="Nunn H.S."/>
            <person name="Stevenson B.S."/>
            <person name="Bojanowski C.L."/>
            <person name="Crookes-Goodson W.J."/>
        </authorList>
    </citation>
    <scope>NUCLEOTIDE SEQUENCE [LARGE SCALE GENOMIC DNA]</scope>
    <source>
        <strain evidence="5 6">D216</strain>
    </source>
</reference>
<feature type="compositionally biased region" description="Low complexity" evidence="3">
    <location>
        <begin position="415"/>
        <end position="427"/>
    </location>
</feature>
<feature type="compositionally biased region" description="Basic and acidic residues" evidence="3">
    <location>
        <begin position="571"/>
        <end position="583"/>
    </location>
</feature>
<feature type="region of interest" description="Disordered" evidence="3">
    <location>
        <begin position="571"/>
        <end position="608"/>
    </location>
</feature>
<dbReference type="Proteomes" id="UP000319257">
    <property type="component" value="Unassembled WGS sequence"/>
</dbReference>
<dbReference type="GeneID" id="41974599"/>
<feature type="domain" description="AB hydrolase-1" evidence="4">
    <location>
        <begin position="65"/>
        <end position="292"/>
    </location>
</feature>
<evidence type="ECO:0000259" key="4">
    <source>
        <dbReference type="Pfam" id="PF00561"/>
    </source>
</evidence>
<dbReference type="SUPFAM" id="SSF53474">
    <property type="entry name" value="alpha/beta-Hydrolases"/>
    <property type="match status" value="1"/>
</dbReference>
<dbReference type="PANTHER" id="PTHR22946:SF9">
    <property type="entry name" value="POLYKETIDE TRANSFERASE AF380"/>
    <property type="match status" value="1"/>
</dbReference>
<feature type="compositionally biased region" description="Basic and acidic residues" evidence="3">
    <location>
        <begin position="484"/>
        <end position="548"/>
    </location>
</feature>
<keyword evidence="1" id="KW-0378">Hydrolase</keyword>
<comment type="similarity">
    <text evidence="2">Belongs to the AB hydrolase superfamily. FUS2 hydrolase family.</text>
</comment>